<gene>
    <name evidence="1" type="ORF">GCM10008013_42640</name>
</gene>
<evidence type="ECO:0000313" key="1">
    <source>
        <dbReference type="EMBL" id="GGH36024.1"/>
    </source>
</evidence>
<organism evidence="1 2">
    <name type="scientific">Paenibacillus segetis</name>
    <dbReference type="NCBI Taxonomy" id="1325360"/>
    <lineage>
        <taxon>Bacteria</taxon>
        <taxon>Bacillati</taxon>
        <taxon>Bacillota</taxon>
        <taxon>Bacilli</taxon>
        <taxon>Bacillales</taxon>
        <taxon>Paenibacillaceae</taxon>
        <taxon>Paenibacillus</taxon>
    </lineage>
</organism>
<name>A0ABQ1YTZ2_9BACL</name>
<proteinExistence type="predicted"/>
<comment type="caution">
    <text evidence="1">The sequence shown here is derived from an EMBL/GenBank/DDBJ whole genome shotgun (WGS) entry which is preliminary data.</text>
</comment>
<accession>A0ABQ1YTZ2</accession>
<protein>
    <submittedName>
        <fullName evidence="1">Uncharacterized protein</fullName>
    </submittedName>
</protein>
<dbReference type="RefSeq" id="WP_188541907.1">
    <property type="nucleotide sequence ID" value="NZ_BMFT01000004.1"/>
</dbReference>
<reference evidence="2" key="1">
    <citation type="journal article" date="2019" name="Int. J. Syst. Evol. Microbiol.">
        <title>The Global Catalogue of Microorganisms (GCM) 10K type strain sequencing project: providing services to taxonomists for standard genome sequencing and annotation.</title>
        <authorList>
            <consortium name="The Broad Institute Genomics Platform"/>
            <consortium name="The Broad Institute Genome Sequencing Center for Infectious Disease"/>
            <person name="Wu L."/>
            <person name="Ma J."/>
        </authorList>
    </citation>
    <scope>NUCLEOTIDE SEQUENCE [LARGE SCALE GENOMIC DNA]</scope>
    <source>
        <strain evidence="2">CGMCC 1.12769</strain>
    </source>
</reference>
<sequence>MDYKNYKRIKVGPYQSVGILEGLYVFEILTGIADVPEYYRITKEEFDSYDQWNTEYITDLKTLFTIVNRKCVCNGYNRVNPVPRNYHYDVAPCPICGHETVSEVGKVQLGTLYEVACLQCGNNFTKLKD</sequence>
<keyword evidence="2" id="KW-1185">Reference proteome</keyword>
<evidence type="ECO:0000313" key="2">
    <source>
        <dbReference type="Proteomes" id="UP000659344"/>
    </source>
</evidence>
<dbReference type="Proteomes" id="UP000659344">
    <property type="component" value="Unassembled WGS sequence"/>
</dbReference>
<dbReference type="EMBL" id="BMFT01000004">
    <property type="protein sequence ID" value="GGH36024.1"/>
    <property type="molecule type" value="Genomic_DNA"/>
</dbReference>